<dbReference type="Gene3D" id="2.60.120.40">
    <property type="match status" value="1"/>
</dbReference>
<evidence type="ECO:0000256" key="8">
    <source>
        <dbReference type="ARBA" id="ARBA00022514"/>
    </source>
</evidence>
<keyword evidence="9" id="KW-0964">Secreted</keyword>
<feature type="region of interest" description="Disordered" evidence="17">
    <location>
        <begin position="63"/>
        <end position="86"/>
    </location>
</feature>
<comment type="subcellular location">
    <subcellularLocation>
        <location evidence="3">Cell membrane</location>
        <topology evidence="3">Single-pass type II membrane protein</topology>
    </subcellularLocation>
    <subcellularLocation>
        <location evidence="2">Cell surface</location>
    </subcellularLocation>
    <subcellularLocation>
        <location evidence="4">Secreted</location>
    </subcellularLocation>
</comment>
<dbReference type="PROSITE" id="PS50049">
    <property type="entry name" value="THD_2"/>
    <property type="match status" value="1"/>
</dbReference>
<dbReference type="GO" id="GO:0005125">
    <property type="term" value="F:cytokine activity"/>
    <property type="evidence" value="ECO:0007669"/>
    <property type="project" value="UniProtKB-KW"/>
</dbReference>
<dbReference type="GO" id="GO:0009986">
    <property type="term" value="C:cell surface"/>
    <property type="evidence" value="ECO:0007669"/>
    <property type="project" value="UniProtKB-SubCell"/>
</dbReference>
<sequence>METTQTACQAQRYWILRTTNHYLGPESKWHPVFTRARRKAAWICCGVVPPGVTCPQWQPRSKYRNSRQSRSRGQAGGQVAQDQVRRRSNSFKAIHFTNCLKKTSFICCTMINSYNQTPPADPSRLKSPSSIMKIALWIFTLSVFAQIVGICIFGVYLHQKVDKIVEEMDLNEDYLFIRRIQKCVKGGNEEDSMLNCKTVIDKFSDLISKIAETQPYKGKKEKLTDAKLISKPLPFVGGKDVTVKKDTVAIHLVGDKVNSSKEALRWKERGYLTTKSEISYANGKLSVEIPGIYYVYSQVSFSSASAQLVKAPFVQYIYMKRPYETERLLLKGAHSMSSQPPDSNLHSSQIGALFTFKKNDFIFVNVTDPSHIDYSPEFTYFGMFKLAETS</sequence>
<dbReference type="PROSITE" id="PS00251">
    <property type="entry name" value="THD_1"/>
    <property type="match status" value="1"/>
</dbReference>
<keyword evidence="7" id="KW-1003">Cell membrane</keyword>
<dbReference type="AlphaFoldDB" id="A0AAV6ZY74"/>
<keyword evidence="21" id="KW-1185">Reference proteome</keyword>
<evidence type="ECO:0000256" key="12">
    <source>
        <dbReference type="ARBA" id="ARBA00022989"/>
    </source>
</evidence>
<reference evidence="20" key="1">
    <citation type="thesis" date="2020" institute="ProQuest LLC" country="789 East Eisenhower Parkway, Ann Arbor, MI, USA">
        <title>Comparative Genomics and Chromosome Evolution.</title>
        <authorList>
            <person name="Mudd A.B."/>
        </authorList>
    </citation>
    <scope>NUCLEOTIDE SEQUENCE</scope>
    <source>
        <strain evidence="20">237g6f4</strain>
        <tissue evidence="20">Blood</tissue>
    </source>
</reference>
<keyword evidence="11" id="KW-0735">Signal-anchor</keyword>
<dbReference type="GO" id="GO:0006955">
    <property type="term" value="P:immune response"/>
    <property type="evidence" value="ECO:0007669"/>
    <property type="project" value="InterPro"/>
</dbReference>
<name>A0AAV6ZY74_ENGPU</name>
<evidence type="ECO:0000256" key="7">
    <source>
        <dbReference type="ARBA" id="ARBA00022475"/>
    </source>
</evidence>
<proteinExistence type="inferred from homology"/>
<feature type="transmembrane region" description="Helical" evidence="18">
    <location>
        <begin position="134"/>
        <end position="157"/>
    </location>
</feature>
<keyword evidence="10 18" id="KW-0812">Transmembrane</keyword>
<keyword evidence="8" id="KW-0202">Cytokine</keyword>
<dbReference type="PANTHER" id="PTHR11471">
    <property type="entry name" value="TUMOR NECROSIS FACTOR FAMILY MEMBER"/>
    <property type="match status" value="1"/>
</dbReference>
<evidence type="ECO:0000256" key="5">
    <source>
        <dbReference type="ARBA" id="ARBA00008670"/>
    </source>
</evidence>
<keyword evidence="13 18" id="KW-0472">Membrane</keyword>
<evidence type="ECO:0000256" key="6">
    <source>
        <dbReference type="ARBA" id="ARBA00014276"/>
    </source>
</evidence>
<evidence type="ECO:0000256" key="14">
    <source>
        <dbReference type="ARBA" id="ARBA00023157"/>
    </source>
</evidence>
<evidence type="ECO:0000259" key="19">
    <source>
        <dbReference type="PROSITE" id="PS50049"/>
    </source>
</evidence>
<evidence type="ECO:0000256" key="1">
    <source>
        <dbReference type="ARBA" id="ARBA00002725"/>
    </source>
</evidence>
<evidence type="ECO:0000256" key="3">
    <source>
        <dbReference type="ARBA" id="ARBA00004401"/>
    </source>
</evidence>
<organism evidence="20 21">
    <name type="scientific">Engystomops pustulosus</name>
    <name type="common">Tungara frog</name>
    <name type="synonym">Physalaemus pustulosus</name>
    <dbReference type="NCBI Taxonomy" id="76066"/>
    <lineage>
        <taxon>Eukaryota</taxon>
        <taxon>Metazoa</taxon>
        <taxon>Chordata</taxon>
        <taxon>Craniata</taxon>
        <taxon>Vertebrata</taxon>
        <taxon>Euteleostomi</taxon>
        <taxon>Amphibia</taxon>
        <taxon>Batrachia</taxon>
        <taxon>Anura</taxon>
        <taxon>Neobatrachia</taxon>
        <taxon>Hyloidea</taxon>
        <taxon>Leptodactylidae</taxon>
        <taxon>Leiuperinae</taxon>
        <taxon>Engystomops</taxon>
    </lineage>
</organism>
<dbReference type="GO" id="GO:0005886">
    <property type="term" value="C:plasma membrane"/>
    <property type="evidence" value="ECO:0007669"/>
    <property type="project" value="UniProtKB-SubCell"/>
</dbReference>
<dbReference type="PRINTS" id="PR01702">
    <property type="entry name" value="CD40LIGAND"/>
</dbReference>
<evidence type="ECO:0000256" key="11">
    <source>
        <dbReference type="ARBA" id="ARBA00022968"/>
    </source>
</evidence>
<dbReference type="InterPro" id="IPR021184">
    <property type="entry name" value="TNF_CS"/>
</dbReference>
<accession>A0AAV6ZY74</accession>
<feature type="domain" description="THD" evidence="19">
    <location>
        <begin position="248"/>
        <end position="386"/>
    </location>
</feature>
<dbReference type="GO" id="GO:0005164">
    <property type="term" value="F:tumor necrosis factor receptor binding"/>
    <property type="evidence" value="ECO:0007669"/>
    <property type="project" value="InterPro"/>
</dbReference>
<evidence type="ECO:0000313" key="21">
    <source>
        <dbReference type="Proteomes" id="UP000824782"/>
    </source>
</evidence>
<comment type="caution">
    <text evidence="20">The sequence shown here is derived from an EMBL/GenBank/DDBJ whole genome shotgun (WGS) entry which is preliminary data.</text>
</comment>
<evidence type="ECO:0000256" key="4">
    <source>
        <dbReference type="ARBA" id="ARBA00004613"/>
    </source>
</evidence>
<dbReference type="GO" id="GO:0005174">
    <property type="term" value="F:CD40 receptor binding"/>
    <property type="evidence" value="ECO:0007669"/>
    <property type="project" value="TreeGrafter"/>
</dbReference>
<dbReference type="SUPFAM" id="SSF49842">
    <property type="entry name" value="TNF-like"/>
    <property type="match status" value="1"/>
</dbReference>
<gene>
    <name evidence="20" type="ORF">GDO81_003410</name>
</gene>
<dbReference type="EMBL" id="WNYA01000010">
    <property type="protein sequence ID" value="KAG8553435.1"/>
    <property type="molecule type" value="Genomic_DNA"/>
</dbReference>
<comment type="similarity">
    <text evidence="5">Belongs to the tumor necrosis factor family.</text>
</comment>
<dbReference type="InterPro" id="IPR003263">
    <property type="entry name" value="CD40L"/>
</dbReference>
<protein>
    <recommendedName>
        <fullName evidence="6">CD40 ligand</fullName>
    </recommendedName>
    <alternativeName>
        <fullName evidence="16">Tumor necrosis factor ligand superfamily member 5</fullName>
    </alternativeName>
</protein>
<dbReference type="CDD" id="cd00184">
    <property type="entry name" value="TNF"/>
    <property type="match status" value="1"/>
</dbReference>
<dbReference type="InterPro" id="IPR008983">
    <property type="entry name" value="Tumour_necrosis_fac-like_dom"/>
</dbReference>
<evidence type="ECO:0000256" key="16">
    <source>
        <dbReference type="ARBA" id="ARBA00033257"/>
    </source>
</evidence>
<evidence type="ECO:0000256" key="18">
    <source>
        <dbReference type="SAM" id="Phobius"/>
    </source>
</evidence>
<keyword evidence="12 18" id="KW-1133">Transmembrane helix</keyword>
<dbReference type="Proteomes" id="UP000824782">
    <property type="component" value="Unassembled WGS sequence"/>
</dbReference>
<evidence type="ECO:0000256" key="9">
    <source>
        <dbReference type="ARBA" id="ARBA00022525"/>
    </source>
</evidence>
<dbReference type="InterPro" id="IPR006052">
    <property type="entry name" value="TNF_dom"/>
</dbReference>
<comment type="function">
    <text evidence="1">Acts as a ligand for integrins, specifically ITGA5:ITGB1 and ITGAV:ITGB3; both integrins and the CD40 receptor are required for activation of CD40-CD40LG signaling, which have cell-type dependent effects, such as B-cell activation, NF-kappa-B signaling and anti-apoptotic signaling.</text>
</comment>
<dbReference type="PANTHER" id="PTHR11471:SF5">
    <property type="entry name" value="CD40 LIGAND"/>
    <property type="match status" value="1"/>
</dbReference>
<evidence type="ECO:0000256" key="13">
    <source>
        <dbReference type="ARBA" id="ARBA00023136"/>
    </source>
</evidence>
<keyword evidence="15" id="KW-0325">Glycoprotein</keyword>
<evidence type="ECO:0000256" key="17">
    <source>
        <dbReference type="SAM" id="MobiDB-lite"/>
    </source>
</evidence>
<evidence type="ECO:0000256" key="15">
    <source>
        <dbReference type="ARBA" id="ARBA00023180"/>
    </source>
</evidence>
<evidence type="ECO:0000313" key="20">
    <source>
        <dbReference type="EMBL" id="KAG8553435.1"/>
    </source>
</evidence>
<evidence type="ECO:0000256" key="10">
    <source>
        <dbReference type="ARBA" id="ARBA00022692"/>
    </source>
</evidence>
<keyword evidence="14" id="KW-1015">Disulfide bond</keyword>
<dbReference type="GO" id="GO:0005615">
    <property type="term" value="C:extracellular space"/>
    <property type="evidence" value="ECO:0007669"/>
    <property type="project" value="UniProtKB-KW"/>
</dbReference>
<dbReference type="Pfam" id="PF00229">
    <property type="entry name" value="TNF"/>
    <property type="match status" value="1"/>
</dbReference>
<dbReference type="SMART" id="SM00207">
    <property type="entry name" value="TNF"/>
    <property type="match status" value="1"/>
</dbReference>
<evidence type="ECO:0000256" key="2">
    <source>
        <dbReference type="ARBA" id="ARBA00004241"/>
    </source>
</evidence>